<proteinExistence type="predicted"/>
<accession>A0A376C0Q7</accession>
<dbReference type="RefSeq" id="WP_115644181.1">
    <property type="nucleotide sequence ID" value="NZ_UFTJ01000002.1"/>
</dbReference>
<dbReference type="InterPro" id="IPR058501">
    <property type="entry name" value="DUF8188"/>
</dbReference>
<evidence type="ECO:0000256" key="1">
    <source>
        <dbReference type="SAM" id="Phobius"/>
    </source>
</evidence>
<feature type="domain" description="DUF8188" evidence="2">
    <location>
        <begin position="31"/>
        <end position="206"/>
    </location>
</feature>
<reference evidence="3 4" key="1">
    <citation type="submission" date="2018-06" db="EMBL/GenBank/DDBJ databases">
        <authorList>
            <consortium name="Pathogen Informatics"/>
            <person name="Doyle S."/>
        </authorList>
    </citation>
    <scope>NUCLEOTIDE SEQUENCE [LARGE SCALE GENOMIC DNA]</scope>
    <source>
        <strain evidence="3 4">NCTC11661</strain>
    </source>
</reference>
<dbReference type="Proteomes" id="UP000255515">
    <property type="component" value="Unassembled WGS sequence"/>
</dbReference>
<evidence type="ECO:0000313" key="4">
    <source>
        <dbReference type="Proteomes" id="UP000255515"/>
    </source>
</evidence>
<keyword evidence="1" id="KW-1133">Transmembrane helix</keyword>
<dbReference type="EMBL" id="UFTJ01000002">
    <property type="protein sequence ID" value="SSZ55751.1"/>
    <property type="molecule type" value="Genomic_DNA"/>
</dbReference>
<dbReference type="AlphaFoldDB" id="A0A376C0Q7"/>
<gene>
    <name evidence="3" type="ORF">NCTC11661_01149</name>
</gene>
<name>A0A376C0Q7_9FLAO</name>
<organism evidence="3 4">
    <name type="scientific">Bergeyella zoohelcum</name>
    <dbReference type="NCBI Taxonomy" id="1015"/>
    <lineage>
        <taxon>Bacteria</taxon>
        <taxon>Pseudomonadati</taxon>
        <taxon>Bacteroidota</taxon>
        <taxon>Flavobacteriia</taxon>
        <taxon>Flavobacteriales</taxon>
        <taxon>Weeksellaceae</taxon>
        <taxon>Bergeyella</taxon>
    </lineage>
</organism>
<feature type="transmembrane region" description="Helical" evidence="1">
    <location>
        <begin position="6"/>
        <end position="26"/>
    </location>
</feature>
<protein>
    <recommendedName>
        <fullName evidence="2">DUF8188 domain-containing protein</fullName>
    </recommendedName>
</protein>
<evidence type="ECO:0000313" key="3">
    <source>
        <dbReference type="EMBL" id="SSZ55751.1"/>
    </source>
</evidence>
<keyword evidence="1" id="KW-0812">Transmembrane</keyword>
<evidence type="ECO:0000259" key="2">
    <source>
        <dbReference type="Pfam" id="PF26603"/>
    </source>
</evidence>
<dbReference type="Pfam" id="PF26603">
    <property type="entry name" value="DUF8188"/>
    <property type="match status" value="1"/>
</dbReference>
<keyword evidence="1" id="KW-0472">Membrane</keyword>
<sequence>MKNIIYNIAGTIGTILLLNFLINLIFVSKNNGKKYVDEYINSCQEVRIKVIRHRTKDMSELDYVFTGYSYLKYTLFFRGIYGGSSDYTFKDSYSNRYYKIVRFDPYGDKFSHPQTYKIENQELIVKVDPLQLNDKKFGTKENPILVFWYKGANKELMTEMETGEREENGRSIYEHVLLSPTEKEYRYNVEQYLTYVMPKEEFKQRFKNK</sequence>